<dbReference type="GO" id="GO:0003924">
    <property type="term" value="F:GTPase activity"/>
    <property type="evidence" value="ECO:0007669"/>
    <property type="project" value="InterPro"/>
</dbReference>
<evidence type="ECO:0000256" key="3">
    <source>
        <dbReference type="ARBA" id="ARBA00023134"/>
    </source>
</evidence>
<dbReference type="Proteomes" id="UP000285301">
    <property type="component" value="Unassembled WGS sequence"/>
</dbReference>
<evidence type="ECO:0000313" key="5">
    <source>
        <dbReference type="EMBL" id="RWS13628.1"/>
    </source>
</evidence>
<dbReference type="SUPFAM" id="SSF52540">
    <property type="entry name" value="P-loop containing nucleoside triphosphate hydrolases"/>
    <property type="match status" value="1"/>
</dbReference>
<dbReference type="SMART" id="SM00175">
    <property type="entry name" value="RAB"/>
    <property type="match status" value="1"/>
</dbReference>
<keyword evidence="6" id="KW-1185">Reference proteome</keyword>
<evidence type="ECO:0000256" key="2">
    <source>
        <dbReference type="ARBA" id="ARBA00022741"/>
    </source>
</evidence>
<dbReference type="PRINTS" id="PR00449">
    <property type="entry name" value="RASTRNSFRMNG"/>
</dbReference>
<sequence>KMIEPPFHYQFRLILIGDSTVGKSTLLKVFTEGSFSETSDPTVGVDFFAKIIDIKNNVKIKLQLWDTAGQEKFRSITRSYYRNSVGALLLYDVTRRSSFDHLVDWLFEARRHIEPSGAVYQVVACKSDLELEREITREEGEAFADFHNIKFIETSAKTGQNVELAFRMIAEQIYDKLKAGKFELRDDWDGVKVGHFGPNSLLAQSLGSSRFPNGHLLDTSLSRIAADQSESKWCC</sequence>
<dbReference type="SMART" id="SM00177">
    <property type="entry name" value="ARF"/>
    <property type="match status" value="1"/>
</dbReference>
<dbReference type="PROSITE" id="PS51419">
    <property type="entry name" value="RAB"/>
    <property type="match status" value="1"/>
</dbReference>
<dbReference type="SMART" id="SM00173">
    <property type="entry name" value="RAS"/>
    <property type="match status" value="1"/>
</dbReference>
<reference evidence="5 6" key="1">
    <citation type="journal article" date="2018" name="Gigascience">
        <title>Genomes of trombidid mites reveal novel predicted allergens and laterally-transferred genes associated with secondary metabolism.</title>
        <authorList>
            <person name="Dong X."/>
            <person name="Chaisiri K."/>
            <person name="Xia D."/>
            <person name="Armstrong S.D."/>
            <person name="Fang Y."/>
            <person name="Donnelly M.J."/>
            <person name="Kadowaki T."/>
            <person name="McGarry J.W."/>
            <person name="Darby A.C."/>
            <person name="Makepeace B.L."/>
        </authorList>
    </citation>
    <scope>NUCLEOTIDE SEQUENCE [LARGE SCALE GENOMIC DNA]</scope>
    <source>
        <strain evidence="5">UoL-WK</strain>
    </source>
</reference>
<dbReference type="NCBIfam" id="TIGR00231">
    <property type="entry name" value="small_GTP"/>
    <property type="match status" value="1"/>
</dbReference>
<dbReference type="InterPro" id="IPR005225">
    <property type="entry name" value="Small_GTP-bd"/>
</dbReference>
<comment type="caution">
    <text evidence="5">The sequence shown here is derived from an EMBL/GenBank/DDBJ whole genome shotgun (WGS) entry which is preliminary data.</text>
</comment>
<proteinExistence type="inferred from homology"/>
<gene>
    <name evidence="5" type="ORF">B4U79_05213</name>
</gene>
<dbReference type="Gene3D" id="3.40.50.300">
    <property type="entry name" value="P-loop containing nucleotide triphosphate hydrolases"/>
    <property type="match status" value="1"/>
</dbReference>
<keyword evidence="2" id="KW-0547">Nucleotide-binding</keyword>
<dbReference type="STRING" id="1965070.A0A3S3QT64"/>
<dbReference type="FunFam" id="3.40.50.300:FF:001129">
    <property type="entry name" value="ras-related protein Rab-44 isoform X2"/>
    <property type="match status" value="1"/>
</dbReference>
<feature type="non-terminal residue" evidence="5">
    <location>
        <position position="1"/>
    </location>
</feature>
<dbReference type="GO" id="GO:0005525">
    <property type="term" value="F:GTP binding"/>
    <property type="evidence" value="ECO:0007669"/>
    <property type="project" value="UniProtKB-KW"/>
</dbReference>
<dbReference type="PROSITE" id="PS51421">
    <property type="entry name" value="RAS"/>
    <property type="match status" value="1"/>
</dbReference>
<dbReference type="Pfam" id="PF00071">
    <property type="entry name" value="Ras"/>
    <property type="match status" value="1"/>
</dbReference>
<dbReference type="InterPro" id="IPR027417">
    <property type="entry name" value="P-loop_NTPase"/>
</dbReference>
<dbReference type="AlphaFoldDB" id="A0A3S3QT64"/>
<comment type="similarity">
    <text evidence="1">Belongs to the small GTPase superfamily. Rab family.</text>
</comment>
<dbReference type="InterPro" id="IPR050209">
    <property type="entry name" value="Rab_GTPases_membrane_traffic"/>
</dbReference>
<dbReference type="PROSITE" id="PS51420">
    <property type="entry name" value="RHO"/>
    <property type="match status" value="1"/>
</dbReference>
<organism evidence="5 6">
    <name type="scientific">Dinothrombium tinctorium</name>
    <dbReference type="NCBI Taxonomy" id="1965070"/>
    <lineage>
        <taxon>Eukaryota</taxon>
        <taxon>Metazoa</taxon>
        <taxon>Ecdysozoa</taxon>
        <taxon>Arthropoda</taxon>
        <taxon>Chelicerata</taxon>
        <taxon>Arachnida</taxon>
        <taxon>Acari</taxon>
        <taxon>Acariformes</taxon>
        <taxon>Trombidiformes</taxon>
        <taxon>Prostigmata</taxon>
        <taxon>Anystina</taxon>
        <taxon>Parasitengona</taxon>
        <taxon>Trombidioidea</taxon>
        <taxon>Trombidiidae</taxon>
        <taxon>Dinothrombium</taxon>
    </lineage>
</organism>
<keyword evidence="3" id="KW-0342">GTP-binding</keyword>
<dbReference type="SMART" id="SM00176">
    <property type="entry name" value="RAN"/>
    <property type="match status" value="1"/>
</dbReference>
<dbReference type="PANTHER" id="PTHR47979">
    <property type="entry name" value="DRAB11-RELATED"/>
    <property type="match status" value="1"/>
</dbReference>
<name>A0A3S3QT64_9ACAR</name>
<keyword evidence="4" id="KW-0449">Lipoprotein</keyword>
<dbReference type="InterPro" id="IPR001806">
    <property type="entry name" value="Small_GTPase"/>
</dbReference>
<dbReference type="OrthoDB" id="9989112at2759"/>
<dbReference type="EMBL" id="NCKU01000933">
    <property type="protein sequence ID" value="RWS13628.1"/>
    <property type="molecule type" value="Genomic_DNA"/>
</dbReference>
<accession>A0A3S3QT64</accession>
<evidence type="ECO:0000313" key="6">
    <source>
        <dbReference type="Proteomes" id="UP000285301"/>
    </source>
</evidence>
<dbReference type="SMART" id="SM00174">
    <property type="entry name" value="RHO"/>
    <property type="match status" value="1"/>
</dbReference>
<evidence type="ECO:0000256" key="1">
    <source>
        <dbReference type="ARBA" id="ARBA00006270"/>
    </source>
</evidence>
<protein>
    <submittedName>
        <fullName evidence="5">Ras-related protein Rab-39B-like protein</fullName>
    </submittedName>
</protein>
<evidence type="ECO:0000256" key="4">
    <source>
        <dbReference type="ARBA" id="ARBA00023288"/>
    </source>
</evidence>